<accession>A0ABQ9IX06</accession>
<proteinExistence type="predicted"/>
<dbReference type="InterPro" id="IPR035699">
    <property type="entry name" value="AAA_6"/>
</dbReference>
<evidence type="ECO:0000313" key="2">
    <source>
        <dbReference type="EMBL" id="KAJ8968039.1"/>
    </source>
</evidence>
<gene>
    <name evidence="2" type="ORF">NQ317_017176</name>
</gene>
<organism evidence="2 3">
    <name type="scientific">Molorchus minor</name>
    <dbReference type="NCBI Taxonomy" id="1323400"/>
    <lineage>
        <taxon>Eukaryota</taxon>
        <taxon>Metazoa</taxon>
        <taxon>Ecdysozoa</taxon>
        <taxon>Arthropoda</taxon>
        <taxon>Hexapoda</taxon>
        <taxon>Insecta</taxon>
        <taxon>Pterygota</taxon>
        <taxon>Neoptera</taxon>
        <taxon>Endopterygota</taxon>
        <taxon>Coleoptera</taxon>
        <taxon>Polyphaga</taxon>
        <taxon>Cucujiformia</taxon>
        <taxon>Chrysomeloidea</taxon>
        <taxon>Cerambycidae</taxon>
        <taxon>Lamiinae</taxon>
        <taxon>Monochamini</taxon>
        <taxon>Molorchus</taxon>
    </lineage>
</organism>
<evidence type="ECO:0000313" key="3">
    <source>
        <dbReference type="Proteomes" id="UP001162164"/>
    </source>
</evidence>
<dbReference type="Pfam" id="PF12774">
    <property type="entry name" value="AAA_6"/>
    <property type="match status" value="1"/>
</dbReference>
<reference evidence="2" key="1">
    <citation type="journal article" date="2023" name="Insect Mol. Biol.">
        <title>Genome sequencing provides insights into the evolution of gene families encoding plant cell wall-degrading enzymes in longhorned beetles.</title>
        <authorList>
            <person name="Shin N.R."/>
            <person name="Okamura Y."/>
            <person name="Kirsch R."/>
            <person name="Pauchet Y."/>
        </authorList>
    </citation>
    <scope>NUCLEOTIDE SEQUENCE</scope>
    <source>
        <strain evidence="2">MMC_N1</strain>
    </source>
</reference>
<evidence type="ECO:0000259" key="1">
    <source>
        <dbReference type="Pfam" id="PF12774"/>
    </source>
</evidence>
<feature type="domain" description="Dynein heavy chain hydrolytic ATP-binding dynein motor region" evidence="1">
    <location>
        <begin position="12"/>
        <end position="40"/>
    </location>
</feature>
<protein>
    <recommendedName>
        <fullName evidence="1">Dynein heavy chain hydrolytic ATP-binding dynein motor region domain-containing protein</fullName>
    </recommendedName>
</protein>
<sequence length="94" mass="10576">MPVDKNCRTIWKVLFRTVAMMVPDYALIGEISLYSYGFAGEAKTLYLNCDIKRHPLDEGRSMMKAVSSVLLQGFFPEEYQAIDEQIVAPKGGLV</sequence>
<name>A0ABQ9IX06_9CUCU</name>
<dbReference type="EMBL" id="JAPWTJ010002078">
    <property type="protein sequence ID" value="KAJ8968039.1"/>
    <property type="molecule type" value="Genomic_DNA"/>
</dbReference>
<keyword evidence="3" id="KW-1185">Reference proteome</keyword>
<comment type="caution">
    <text evidence="2">The sequence shown here is derived from an EMBL/GenBank/DDBJ whole genome shotgun (WGS) entry which is preliminary data.</text>
</comment>
<dbReference type="Proteomes" id="UP001162164">
    <property type="component" value="Unassembled WGS sequence"/>
</dbReference>